<dbReference type="GO" id="GO:0140662">
    <property type="term" value="F:ATP-dependent protein folding chaperone"/>
    <property type="evidence" value="ECO:0007669"/>
    <property type="project" value="InterPro"/>
</dbReference>
<protein>
    <recommendedName>
        <fullName evidence="9">Hsp70 family protein</fullName>
    </recommendedName>
</protein>
<dbReference type="PROSITE" id="PS01036">
    <property type="entry name" value="HSP70_3"/>
    <property type="match status" value="1"/>
</dbReference>
<keyword evidence="5" id="KW-0143">Chaperone</keyword>
<proteinExistence type="inferred from homology"/>
<dbReference type="InterPro" id="IPR018181">
    <property type="entry name" value="Heat_shock_70_CS"/>
</dbReference>
<keyword evidence="2 6" id="KW-0547">Nucleotide-binding</keyword>
<dbReference type="InterPro" id="IPR013126">
    <property type="entry name" value="Hsp_70_fam"/>
</dbReference>
<dbReference type="PRINTS" id="PR00301">
    <property type="entry name" value="HEATSHOCK70"/>
</dbReference>
<dbReference type="SUPFAM" id="SSF53067">
    <property type="entry name" value="Actin-like ATPase domain"/>
    <property type="match status" value="2"/>
</dbReference>
<dbReference type="EMBL" id="QGSV01000235">
    <property type="protein sequence ID" value="PWU45877.1"/>
    <property type="molecule type" value="Genomic_DNA"/>
</dbReference>
<keyword evidence="3 6" id="KW-0067">ATP-binding</keyword>
<organism evidence="7 8">
    <name type="scientific">Micromonospora globispora</name>
    <dbReference type="NCBI Taxonomy" id="1450148"/>
    <lineage>
        <taxon>Bacteria</taxon>
        <taxon>Bacillati</taxon>
        <taxon>Actinomycetota</taxon>
        <taxon>Actinomycetes</taxon>
        <taxon>Micromonosporales</taxon>
        <taxon>Micromonosporaceae</taxon>
        <taxon>Micromonospora</taxon>
    </lineage>
</organism>
<comment type="caution">
    <text evidence="7">The sequence shown here is derived from an EMBL/GenBank/DDBJ whole genome shotgun (WGS) entry which is preliminary data.</text>
</comment>
<dbReference type="AlphaFoldDB" id="A0A317JYM2"/>
<sequence length="544" mass="59205">MGLHGRAVGVDFGTCTSLVATRAGRRPVEIAPLGRTTRWFPSLVGYRGATLLVGEDAAALPDDQVIRSIKRAITEDRSVVSLPGGDGPREVAADEVLVAVLSEIGKRAAAALGRPLTDERDLRLGCPAMWNGQQRERLLTLAAKAGLPIDDSTLVDEPAAAGVAWLTHRFLAYDGRPKGRLLVFDMGGGTLDIAVLDVEGGARPEISVLSALGTAHAGDALDDAIAADLTEELLRRGFHAQDSPHPALFRALIHRAAREAKIGLSRLPEQRVVLPTRQIGQVPVVTYTREQLEESFRPQLDDAERLVWAAVRASRLTGRGNRSPAELRTLGPDELRDDIDYVLLTGGMSRIPYVRERIGALFPRAQVFDYVGVYSDEAIVAGLADTTGYDRLNLHRPGFDFVVEWDEGGQLQRETLYAGYTALYEPWQVLNGESELGFTRSGRDFPGPTQGNGRLRIRSASGEPLGLALDDQVMDGVSLTFGRSMAFELHCNGRIMIRHGSGEKVQLQVQRWPVGSRDDALLVLESVQGTKPPTPWNAERKPES</sequence>
<dbReference type="Gene3D" id="3.30.420.40">
    <property type="match status" value="2"/>
</dbReference>
<name>A0A317JYM2_9ACTN</name>
<keyword evidence="8" id="KW-1185">Reference proteome</keyword>
<evidence type="ECO:0000256" key="1">
    <source>
        <dbReference type="ARBA" id="ARBA00007381"/>
    </source>
</evidence>
<dbReference type="GO" id="GO:0005524">
    <property type="term" value="F:ATP binding"/>
    <property type="evidence" value="ECO:0007669"/>
    <property type="project" value="UniProtKB-KW"/>
</dbReference>
<evidence type="ECO:0008006" key="9">
    <source>
        <dbReference type="Google" id="ProtNLM"/>
    </source>
</evidence>
<dbReference type="Gene3D" id="3.90.640.10">
    <property type="entry name" value="Actin, Chain A, domain 4"/>
    <property type="match status" value="1"/>
</dbReference>
<reference evidence="8" key="1">
    <citation type="submission" date="2018-05" db="EMBL/GenBank/DDBJ databases">
        <title>Micromonospora globispora sp. nov. and Micromonospora rugosa sp. nov., isolated from marine sediment.</title>
        <authorList>
            <person name="Carro L."/>
            <person name="Aysel V."/>
            <person name="Cetin D."/>
            <person name="Igual J.M."/>
            <person name="Klenk H.-P."/>
            <person name="Trujillo M.E."/>
            <person name="Sahin N."/>
        </authorList>
    </citation>
    <scope>NUCLEOTIDE SEQUENCE [LARGE SCALE GENOMIC DNA]</scope>
    <source>
        <strain evidence="8">S2904</strain>
    </source>
</reference>
<comment type="similarity">
    <text evidence="1 6">Belongs to the heat shock protein 70 family.</text>
</comment>
<evidence type="ECO:0000256" key="2">
    <source>
        <dbReference type="ARBA" id="ARBA00022741"/>
    </source>
</evidence>
<dbReference type="OrthoDB" id="9766019at2"/>
<dbReference type="Proteomes" id="UP000245683">
    <property type="component" value="Unassembled WGS sequence"/>
</dbReference>
<gene>
    <name evidence="7" type="ORF">DLJ46_19685</name>
</gene>
<dbReference type="Pfam" id="PF00012">
    <property type="entry name" value="HSP70"/>
    <property type="match status" value="1"/>
</dbReference>
<evidence type="ECO:0000256" key="5">
    <source>
        <dbReference type="ARBA" id="ARBA00023186"/>
    </source>
</evidence>
<evidence type="ECO:0000256" key="3">
    <source>
        <dbReference type="ARBA" id="ARBA00022840"/>
    </source>
</evidence>
<evidence type="ECO:0000256" key="6">
    <source>
        <dbReference type="RuleBase" id="RU003322"/>
    </source>
</evidence>
<evidence type="ECO:0000313" key="7">
    <source>
        <dbReference type="EMBL" id="PWU45877.1"/>
    </source>
</evidence>
<dbReference type="InterPro" id="IPR043129">
    <property type="entry name" value="ATPase_NBD"/>
</dbReference>
<evidence type="ECO:0000313" key="8">
    <source>
        <dbReference type="Proteomes" id="UP000245683"/>
    </source>
</evidence>
<evidence type="ECO:0000256" key="4">
    <source>
        <dbReference type="ARBA" id="ARBA00023016"/>
    </source>
</evidence>
<accession>A0A317JYM2</accession>
<keyword evidence="4" id="KW-0346">Stress response</keyword>
<dbReference type="RefSeq" id="WP_109946112.1">
    <property type="nucleotide sequence ID" value="NZ_QGSU01000655.1"/>
</dbReference>
<dbReference type="PANTHER" id="PTHR19375">
    <property type="entry name" value="HEAT SHOCK PROTEIN 70KDA"/>
    <property type="match status" value="1"/>
</dbReference>